<dbReference type="SUPFAM" id="SSF141318">
    <property type="entry name" value="TM0957-like"/>
    <property type="match status" value="1"/>
</dbReference>
<organism evidence="2 3">
    <name type="scientific">Candidatus Devosia phytovorans</name>
    <dbReference type="NCBI Taxonomy" id="3121372"/>
    <lineage>
        <taxon>Bacteria</taxon>
        <taxon>Pseudomonadati</taxon>
        <taxon>Pseudomonadota</taxon>
        <taxon>Alphaproteobacteria</taxon>
        <taxon>Hyphomicrobiales</taxon>
        <taxon>Devosiaceae</taxon>
        <taxon>Devosia</taxon>
    </lineage>
</organism>
<keyword evidence="1" id="KW-0732">Signal</keyword>
<feature type="chain" id="PRO_5042612948" evidence="1">
    <location>
        <begin position="21"/>
        <end position="210"/>
    </location>
</feature>
<accession>A0AAJ6B1F6</accession>
<dbReference type="Proteomes" id="UP001217476">
    <property type="component" value="Chromosome"/>
</dbReference>
<reference evidence="2" key="1">
    <citation type="submission" date="2023-03" db="EMBL/GenBank/DDBJ databases">
        <title>Andean soil-derived lignocellulolytic bacterial consortium as a source of novel taxa and putative plastic-active enzymes.</title>
        <authorList>
            <person name="Diaz-Garcia L."/>
            <person name="Chuvochina M."/>
            <person name="Feuerriegel G."/>
            <person name="Bunk B."/>
            <person name="Sproer C."/>
            <person name="Streit W.R."/>
            <person name="Rodriguez L.M."/>
            <person name="Overmann J."/>
            <person name="Jimenez D.J."/>
        </authorList>
    </citation>
    <scope>NUCLEOTIDE SEQUENCE</scope>
    <source>
        <strain evidence="2">MAG 4196</strain>
    </source>
</reference>
<name>A0AAJ6B1F6_9HYPH</name>
<evidence type="ECO:0000313" key="2">
    <source>
        <dbReference type="EMBL" id="WEK05304.1"/>
    </source>
</evidence>
<evidence type="ECO:0000256" key="1">
    <source>
        <dbReference type="SAM" id="SignalP"/>
    </source>
</evidence>
<protein>
    <submittedName>
        <fullName evidence="2">DUF2291 domain-containing protein</fullName>
    </submittedName>
</protein>
<proteinExistence type="predicted"/>
<dbReference type="AlphaFoldDB" id="A0AAJ6B1F6"/>
<dbReference type="PIRSF" id="PIRSF033535">
    <property type="entry name" value="UCP033535_plp"/>
    <property type="match status" value="1"/>
</dbReference>
<sequence>MFNRRLACLVLAIAAAWPLAGCKIVAIADQNAAEPAGFDAAAYADGIWTSQVLPHFSASARPVVDVVPAIVGDLAEAGKTFGYRAGEGSPWSFIVSGSGTVAAKNTESRAGTLEVTVEGLSEPVVLQIGPVIRGNAVRDALPFVAFKDFTNQIEYANAGKALTALALVGFADNVEAIAAGDTVNFTGSISMAGASDKVLVTPVVLEKAAP</sequence>
<dbReference type="InterPro" id="IPR014582">
    <property type="entry name" value="UCP033535_lipo"/>
</dbReference>
<dbReference type="Pfam" id="PF10054">
    <property type="entry name" value="DUF2291"/>
    <property type="match status" value="1"/>
</dbReference>
<dbReference type="EMBL" id="CP119312">
    <property type="protein sequence ID" value="WEK05304.1"/>
    <property type="molecule type" value="Genomic_DNA"/>
</dbReference>
<evidence type="ECO:0000313" key="3">
    <source>
        <dbReference type="Proteomes" id="UP001217476"/>
    </source>
</evidence>
<dbReference type="InterPro" id="IPR036215">
    <property type="entry name" value="TM0957-like_sf"/>
</dbReference>
<feature type="signal peptide" evidence="1">
    <location>
        <begin position="1"/>
        <end position="20"/>
    </location>
</feature>
<gene>
    <name evidence="2" type="ORF">P0Y65_03325</name>
</gene>